<sequence>MMRSTSVLGQMIARVADDDDYRRWAGQVERAGYCVRPIRLSGTATTIHQGTGEVAARYDSSDEPGGVLLVACKDRRESVCPPCAARYRADAWHVFAAGVRAGRDDAAHESADESADGLDHGDEPGGNPIVLATFTAPSFGKVHAFRDGGICRAVRGGQGGERGKRGKGMCEHGRPLGCPARHDGADALVGAPLCVDCADLAGQVLWNAHVGELWRRTVIYVYRALAALAPALGGQPVGVRQIRELLRVSYVKVAEFQRRGVVHLHVLARLDGVNPDDPDAVLPAPAWAGVELLTAALRQAAGRVNVALPVVDARTAAVARWGRQLDVRLVAARDVDAARVAGYLAKYATKTVSDSVSGLPASRPAAGDGGDDGSGGRLAGHVAALTATVRKLARLATCRTLRLARHVHTLGFRGHVTSKSRRYSTTFTALRERRRAWRRAQAGQDRGHDPWAHDGGGAMVVVGDWKIAGIGYHTFGDRVLADVLGREHRQARQAMRLGLTE</sequence>
<dbReference type="Pfam" id="PF20199">
    <property type="entry name" value="RepSA"/>
    <property type="match status" value="1"/>
</dbReference>
<dbReference type="Proteomes" id="UP001596096">
    <property type="component" value="Unassembled WGS sequence"/>
</dbReference>
<keyword evidence="2" id="KW-1185">Reference proteome</keyword>
<evidence type="ECO:0000313" key="1">
    <source>
        <dbReference type="EMBL" id="MFC5816845.1"/>
    </source>
</evidence>
<dbReference type="EMBL" id="JBHSNW010000007">
    <property type="protein sequence ID" value="MFC5816845.1"/>
    <property type="molecule type" value="Genomic_DNA"/>
</dbReference>
<gene>
    <name evidence="1" type="ORF">ACFPUY_17250</name>
</gene>
<protein>
    <submittedName>
        <fullName evidence="1">Replication initiator</fullName>
    </submittedName>
</protein>
<organism evidence="1 2">
    <name type="scientific">Nonomuraea harbinensis</name>
    <dbReference type="NCBI Taxonomy" id="1286938"/>
    <lineage>
        <taxon>Bacteria</taxon>
        <taxon>Bacillati</taxon>
        <taxon>Actinomycetota</taxon>
        <taxon>Actinomycetes</taxon>
        <taxon>Streptosporangiales</taxon>
        <taxon>Streptosporangiaceae</taxon>
        <taxon>Nonomuraea</taxon>
    </lineage>
</organism>
<dbReference type="InterPro" id="IPR046828">
    <property type="entry name" value="RepSA"/>
</dbReference>
<reference evidence="2" key="1">
    <citation type="journal article" date="2019" name="Int. J. Syst. Evol. Microbiol.">
        <title>The Global Catalogue of Microorganisms (GCM) 10K type strain sequencing project: providing services to taxonomists for standard genome sequencing and annotation.</title>
        <authorList>
            <consortium name="The Broad Institute Genomics Platform"/>
            <consortium name="The Broad Institute Genome Sequencing Center for Infectious Disease"/>
            <person name="Wu L."/>
            <person name="Ma J."/>
        </authorList>
    </citation>
    <scope>NUCLEOTIDE SEQUENCE [LARGE SCALE GENOMIC DNA]</scope>
    <source>
        <strain evidence="2">CGMCC 4.7106</strain>
    </source>
</reference>
<proteinExistence type="predicted"/>
<evidence type="ECO:0000313" key="2">
    <source>
        <dbReference type="Proteomes" id="UP001596096"/>
    </source>
</evidence>
<name>A0ABW1BUG3_9ACTN</name>
<accession>A0ABW1BUG3</accession>
<comment type="caution">
    <text evidence="1">The sequence shown here is derived from an EMBL/GenBank/DDBJ whole genome shotgun (WGS) entry which is preliminary data.</text>
</comment>
<dbReference type="RefSeq" id="WP_219544202.1">
    <property type="nucleotide sequence ID" value="NZ_JAHKRN010000007.1"/>
</dbReference>